<keyword evidence="1 3" id="KW-0547">Nucleotide-binding</keyword>
<keyword evidence="2 3" id="KW-0067">ATP-binding</keyword>
<dbReference type="RefSeq" id="WP_066825398.1">
    <property type="nucleotide sequence ID" value="NZ_LTBA01000019.1"/>
</dbReference>
<reference evidence="5 6" key="1">
    <citation type="submission" date="2016-02" db="EMBL/GenBank/DDBJ databases">
        <title>Genome sequence of Clostridium tepidiprofundi DSM 19306.</title>
        <authorList>
            <person name="Poehlein A."/>
            <person name="Daniel R."/>
        </authorList>
    </citation>
    <scope>NUCLEOTIDE SEQUENCE [LARGE SCALE GENOMIC DNA]</scope>
    <source>
        <strain evidence="5 6">DSM 19306</strain>
    </source>
</reference>
<evidence type="ECO:0000313" key="5">
    <source>
        <dbReference type="EMBL" id="KYH34303.1"/>
    </source>
</evidence>
<sequence length="87" mass="9781">MKVLKRSGELQDFDFGKLEASIARASDDVKEPFTMSDVENISHGVLKRLMSMDKEVIGSNEISEAVLSELQKNNFTDLAQTYINDKI</sequence>
<evidence type="ECO:0000256" key="3">
    <source>
        <dbReference type="PROSITE-ProRule" id="PRU00492"/>
    </source>
</evidence>
<name>A0A151B3E1_9CLOT</name>
<protein>
    <submittedName>
        <fullName evidence="5">Transcriptional repressor NrdR</fullName>
    </submittedName>
</protein>
<evidence type="ECO:0000259" key="4">
    <source>
        <dbReference type="PROSITE" id="PS51161"/>
    </source>
</evidence>
<dbReference type="InterPro" id="IPR005144">
    <property type="entry name" value="ATP-cone_dom"/>
</dbReference>
<evidence type="ECO:0000313" key="6">
    <source>
        <dbReference type="Proteomes" id="UP000075531"/>
    </source>
</evidence>
<accession>A0A151B3E1</accession>
<dbReference type="Pfam" id="PF03477">
    <property type="entry name" value="ATP-cone"/>
    <property type="match status" value="1"/>
</dbReference>
<proteinExistence type="predicted"/>
<dbReference type="Proteomes" id="UP000075531">
    <property type="component" value="Unassembled WGS sequence"/>
</dbReference>
<evidence type="ECO:0000256" key="2">
    <source>
        <dbReference type="ARBA" id="ARBA00022840"/>
    </source>
</evidence>
<dbReference type="AlphaFoldDB" id="A0A151B3E1"/>
<dbReference type="PROSITE" id="PS51161">
    <property type="entry name" value="ATP_CONE"/>
    <property type="match status" value="1"/>
</dbReference>
<dbReference type="EMBL" id="LTBA01000019">
    <property type="protein sequence ID" value="KYH34303.1"/>
    <property type="molecule type" value="Genomic_DNA"/>
</dbReference>
<comment type="caution">
    <text evidence="5">The sequence shown here is derived from an EMBL/GenBank/DDBJ whole genome shotgun (WGS) entry which is preliminary data.</text>
</comment>
<organism evidence="5 6">
    <name type="scientific">Clostridium tepidiprofundi DSM 19306</name>
    <dbReference type="NCBI Taxonomy" id="1121338"/>
    <lineage>
        <taxon>Bacteria</taxon>
        <taxon>Bacillati</taxon>
        <taxon>Bacillota</taxon>
        <taxon>Clostridia</taxon>
        <taxon>Eubacteriales</taxon>
        <taxon>Clostridiaceae</taxon>
        <taxon>Clostridium</taxon>
    </lineage>
</organism>
<gene>
    <name evidence="5" type="primary">nrdR_2</name>
    <name evidence="5" type="ORF">CLTEP_17280</name>
</gene>
<dbReference type="GO" id="GO:0005524">
    <property type="term" value="F:ATP binding"/>
    <property type="evidence" value="ECO:0007669"/>
    <property type="project" value="UniProtKB-UniRule"/>
</dbReference>
<feature type="domain" description="ATP-cone" evidence="4">
    <location>
        <begin position="1"/>
        <end position="87"/>
    </location>
</feature>
<dbReference type="STRING" id="1121338.CLTEP_17280"/>
<dbReference type="PATRIC" id="fig|1121338.3.peg.1768"/>
<keyword evidence="6" id="KW-1185">Reference proteome</keyword>
<evidence type="ECO:0000256" key="1">
    <source>
        <dbReference type="ARBA" id="ARBA00022741"/>
    </source>
</evidence>